<feature type="domain" description="ABC-type glycine betaine transport system substrate-binding" evidence="1">
    <location>
        <begin position="38"/>
        <end position="301"/>
    </location>
</feature>
<evidence type="ECO:0000313" key="2">
    <source>
        <dbReference type="EMBL" id="BAQ57562.1"/>
    </source>
</evidence>
<dbReference type="STRING" id="1600.LBAT_1173"/>
<dbReference type="PATRIC" id="fig|1600.4.peg.1198"/>
<dbReference type="InterPro" id="IPR007210">
    <property type="entry name" value="ABC_Gly_betaine_transp_sub-bd"/>
</dbReference>
<dbReference type="EMBL" id="CP044496">
    <property type="protein sequence ID" value="QFG51552.1"/>
    <property type="molecule type" value="Genomic_DNA"/>
</dbReference>
<gene>
    <name evidence="3" type="ORF">LA749_05915</name>
    <name evidence="2" type="ORF">LBAT_1173</name>
</gene>
<dbReference type="EMBL" id="AP014808">
    <property type="protein sequence ID" value="BAQ57562.1"/>
    <property type="molecule type" value="Genomic_DNA"/>
</dbReference>
<reference evidence="2 4" key="1">
    <citation type="submission" date="2015-03" db="EMBL/GenBank/DDBJ databases">
        <title>Complete genome sequence of Lactobacillus acetotolerans NBRC 13120.</title>
        <authorList>
            <person name="Toh H."/>
            <person name="Morita H."/>
            <person name="Fujita N."/>
        </authorList>
    </citation>
    <scope>NUCLEOTIDE SEQUENCE [LARGE SCALE GENOMIC DNA]</scope>
    <source>
        <strain evidence="2 4">NBRC 13120</strain>
    </source>
</reference>
<sequence>MKKAFKKLVLLVMSFLLVIFTAGCGLPGLSSTQSGNDNIRITALNTTESQIIANIVAELIEHETNYKTAIVNNLGSSSMQHQALYRRDADIQAAAYDGSELTTNLGMEPIKNSKRANEIVRQEVKKRWDQTYFPTYGFSDTYAFMVTPKEAKKDHLKKVSDLKKVEDKYALGVSTDWLNRKGDGYPDFQLDYGITFFKVHAMSIGLVYSALQNGRMNVVLGYSTDGRIDSYHLKLLRDDKHFFPPYNCGMLVNNYILREHPDLKPVLHRLDGRIGVHQMRKMNYEVDDQLLEPSTVAHRFLVKNHYFRDSK</sequence>
<dbReference type="Gene3D" id="3.40.190.120">
    <property type="entry name" value="Osmoprotection protein (prox), domain 2"/>
    <property type="match status" value="1"/>
</dbReference>
<dbReference type="PROSITE" id="PS51257">
    <property type="entry name" value="PROKAR_LIPOPROTEIN"/>
    <property type="match status" value="1"/>
</dbReference>
<accession>A0A0D6A3X6</accession>
<name>A0A0D6A3X6_9LACO</name>
<evidence type="ECO:0000259" key="1">
    <source>
        <dbReference type="Pfam" id="PF04069"/>
    </source>
</evidence>
<dbReference type="AlphaFoldDB" id="A0A0D6A3X6"/>
<dbReference type="OrthoDB" id="9801163at2"/>
<dbReference type="Pfam" id="PF04069">
    <property type="entry name" value="OpuAC"/>
    <property type="match status" value="1"/>
</dbReference>
<dbReference type="CDD" id="cd13608">
    <property type="entry name" value="PBP2_OpuCC_like"/>
    <property type="match status" value="1"/>
</dbReference>
<dbReference type="RefSeq" id="WP_056970057.1">
    <property type="nucleotide sequence ID" value="NZ_AP014808.1"/>
</dbReference>
<dbReference type="GO" id="GO:0022857">
    <property type="term" value="F:transmembrane transporter activity"/>
    <property type="evidence" value="ECO:0007669"/>
    <property type="project" value="InterPro"/>
</dbReference>
<reference evidence="3 5" key="2">
    <citation type="submission" date="2019-09" db="EMBL/GenBank/DDBJ databases">
        <title>Genome sequencing of Lactobacillus acetotolerans.</title>
        <authorList>
            <person name="Kim K."/>
        </authorList>
    </citation>
    <scope>NUCLEOTIDE SEQUENCE [LARGE SCALE GENOMIC DNA]</scope>
    <source>
        <strain evidence="3 5">LA749</strain>
    </source>
</reference>
<dbReference type="SUPFAM" id="SSF53850">
    <property type="entry name" value="Periplasmic binding protein-like II"/>
    <property type="match status" value="1"/>
</dbReference>
<evidence type="ECO:0000313" key="5">
    <source>
        <dbReference type="Proteomes" id="UP000325393"/>
    </source>
</evidence>
<dbReference type="GeneID" id="78212520"/>
<evidence type="ECO:0000313" key="3">
    <source>
        <dbReference type="EMBL" id="QFG51552.1"/>
    </source>
</evidence>
<evidence type="ECO:0000313" key="4">
    <source>
        <dbReference type="Proteomes" id="UP000035709"/>
    </source>
</evidence>
<dbReference type="Proteomes" id="UP000035709">
    <property type="component" value="Chromosome"/>
</dbReference>
<proteinExistence type="predicted"/>
<dbReference type="Gene3D" id="3.40.190.10">
    <property type="entry name" value="Periplasmic binding protein-like II"/>
    <property type="match status" value="1"/>
</dbReference>
<dbReference type="GO" id="GO:0043190">
    <property type="term" value="C:ATP-binding cassette (ABC) transporter complex"/>
    <property type="evidence" value="ECO:0007669"/>
    <property type="project" value="InterPro"/>
</dbReference>
<dbReference type="KEGG" id="lae:LBAT_1173"/>
<protein>
    <submittedName>
        <fullName evidence="2">Amino acid ABC transporter substrate binding component</fullName>
    </submittedName>
    <submittedName>
        <fullName evidence="3">Osmoprotectant ABC transporter substrate-binding protein</fullName>
    </submittedName>
</protein>
<keyword evidence="4" id="KW-1185">Reference proteome</keyword>
<organism evidence="2 4">
    <name type="scientific">Lactobacillus acetotolerans</name>
    <dbReference type="NCBI Taxonomy" id="1600"/>
    <lineage>
        <taxon>Bacteria</taxon>
        <taxon>Bacillati</taxon>
        <taxon>Bacillota</taxon>
        <taxon>Bacilli</taxon>
        <taxon>Lactobacillales</taxon>
        <taxon>Lactobacillaceae</taxon>
        <taxon>Lactobacillus</taxon>
    </lineage>
</organism>
<dbReference type="Proteomes" id="UP000325393">
    <property type="component" value="Chromosome"/>
</dbReference>